<dbReference type="Pfam" id="PF00412">
    <property type="entry name" value="LIM"/>
    <property type="match status" value="1"/>
</dbReference>
<keyword evidence="9" id="KW-1185">Reference proteome</keyword>
<evidence type="ECO:0000256" key="2">
    <source>
        <dbReference type="ARBA" id="ARBA00022737"/>
    </source>
</evidence>
<dbReference type="AlphaFoldDB" id="A0A1L0FPH1"/>
<dbReference type="GO" id="GO:0030695">
    <property type="term" value="F:GTPase regulator activity"/>
    <property type="evidence" value="ECO:0007669"/>
    <property type="project" value="UniProtKB-ARBA"/>
</dbReference>
<evidence type="ECO:0000256" key="4">
    <source>
        <dbReference type="ARBA" id="ARBA00023038"/>
    </source>
</evidence>
<dbReference type="SMART" id="SM00132">
    <property type="entry name" value="LIM"/>
    <property type="match status" value="2"/>
</dbReference>
<dbReference type="PROSITE" id="PS00478">
    <property type="entry name" value="LIM_DOMAIN_1"/>
    <property type="match status" value="1"/>
</dbReference>
<dbReference type="PANTHER" id="PTHR24205:SF16">
    <property type="entry name" value="GH01042P-RELATED"/>
    <property type="match status" value="1"/>
</dbReference>
<dbReference type="Proteomes" id="UP000183365">
    <property type="component" value="Unassembled WGS sequence"/>
</dbReference>
<dbReference type="Gene3D" id="2.10.110.10">
    <property type="entry name" value="Cysteine Rich Protein"/>
    <property type="match status" value="2"/>
</dbReference>
<evidence type="ECO:0000313" key="8">
    <source>
        <dbReference type="EMBL" id="SGZ41470.1"/>
    </source>
</evidence>
<feature type="region of interest" description="Disordered" evidence="6">
    <location>
        <begin position="80"/>
        <end position="107"/>
    </location>
</feature>
<feature type="compositionally biased region" description="Basic and acidic residues" evidence="6">
    <location>
        <begin position="83"/>
        <end position="93"/>
    </location>
</feature>
<evidence type="ECO:0000256" key="3">
    <source>
        <dbReference type="ARBA" id="ARBA00022833"/>
    </source>
</evidence>
<keyword evidence="4 5" id="KW-0440">LIM domain</keyword>
<dbReference type="GO" id="GO:0046872">
    <property type="term" value="F:metal ion binding"/>
    <property type="evidence" value="ECO:0007669"/>
    <property type="project" value="UniProtKB-KW"/>
</dbReference>
<sequence length="631" mass="71677">MFNSPFPPLKPTIKYKTAFERAGFEVNKSANNSINTNNESMNYGLNKSNIIDSQSSTFMDDSANSILLINKSLQKKQKLLMRKQQEQLADPKNKSSKNKKILDDLLPPKINAGSSAVSISSQNSSIRTASPSVAHLKINNDQKPPVTTVFGLKSSNTSFEGMKNNGQNERNNNNEVQEADVSHVSNMNNNNDDIYRSKTNITHESLLDNAPNEKSPSKSFIDHEPEQDKSGNYEEVFKREITPPVNTINNLADLQVDQESFYSEIQSQDPRINNIDDVSEKREQFIAEQSYQASESSSEYSISKDEPKTSMQNEDSFNFNETTNGNIKNSSQLDLIEPSIIKPSEMFLEHAIYQDNKFPEGNFALGNEMHIPPSGLASNINDENQEPDALKMESLNINEDDIFNAADEDRHLEEVMNEEATGTFFSARDYIPINDDIAELNFESPERRTKDFNDELEGNTKGLENEVEQPLNFEDNEQHSIKDTQSVDQVELCRGCLMEIKPDEKTIYDKNGELSGKWHKKCFVCNNCNIKFSRSTPCYIHNDEPFCEEHFFEVTGLICFECKNKILDDFCLDVIPLGKAHIGCFKCNECNAGIEDEYFSNKDINLCLNCVKERGSEEKMQRRRTVLWDAN</sequence>
<evidence type="ECO:0000259" key="7">
    <source>
        <dbReference type="PROSITE" id="PS50023"/>
    </source>
</evidence>
<feature type="compositionally biased region" description="Low complexity" evidence="6">
    <location>
        <begin position="287"/>
        <end position="301"/>
    </location>
</feature>
<dbReference type="PANTHER" id="PTHR24205">
    <property type="entry name" value="FOUR AND A HALF LIM DOMAINS PROTEIN"/>
    <property type="match status" value="1"/>
</dbReference>
<dbReference type="PROSITE" id="PS50023">
    <property type="entry name" value="LIM_DOMAIN_2"/>
    <property type="match status" value="1"/>
</dbReference>
<evidence type="ECO:0000256" key="5">
    <source>
        <dbReference type="PROSITE-ProRule" id="PRU00125"/>
    </source>
</evidence>
<evidence type="ECO:0000256" key="6">
    <source>
        <dbReference type="SAM" id="MobiDB-lite"/>
    </source>
</evidence>
<feature type="region of interest" description="Disordered" evidence="6">
    <location>
        <begin position="206"/>
        <end position="230"/>
    </location>
</feature>
<feature type="domain" description="LIM zinc-binding" evidence="7">
    <location>
        <begin position="491"/>
        <end position="557"/>
    </location>
</feature>
<dbReference type="EMBL" id="FQNF01000107">
    <property type="protein sequence ID" value="SGZ41470.1"/>
    <property type="molecule type" value="Genomic_DNA"/>
</dbReference>
<name>A0A1L0FPH1_9ASCO</name>
<evidence type="ECO:0000313" key="9">
    <source>
        <dbReference type="Proteomes" id="UP000183365"/>
    </source>
</evidence>
<feature type="compositionally biased region" description="Polar residues" evidence="6">
    <location>
        <begin position="309"/>
        <end position="325"/>
    </location>
</feature>
<organism evidence="8 9">
    <name type="scientific">Hanseniaspora guilliermondii</name>
    <dbReference type="NCBI Taxonomy" id="56406"/>
    <lineage>
        <taxon>Eukaryota</taxon>
        <taxon>Fungi</taxon>
        <taxon>Dikarya</taxon>
        <taxon>Ascomycota</taxon>
        <taxon>Saccharomycotina</taxon>
        <taxon>Saccharomycetes</taxon>
        <taxon>Saccharomycodales</taxon>
        <taxon>Saccharomycodaceae</taxon>
        <taxon>Hanseniaspora</taxon>
    </lineage>
</organism>
<dbReference type="CDD" id="cd09397">
    <property type="entry name" value="LIM1_UF1"/>
    <property type="match status" value="1"/>
</dbReference>
<evidence type="ECO:0000256" key="1">
    <source>
        <dbReference type="ARBA" id="ARBA00022723"/>
    </source>
</evidence>
<keyword evidence="3 5" id="KW-0862">Zinc</keyword>
<feature type="compositionally biased region" description="Basic and acidic residues" evidence="6">
    <location>
        <begin position="220"/>
        <end position="230"/>
    </location>
</feature>
<reference evidence="9" key="1">
    <citation type="submission" date="2016-11" db="EMBL/GenBank/DDBJ databases">
        <authorList>
            <person name="Guldener U."/>
        </authorList>
    </citation>
    <scope>NUCLEOTIDE SEQUENCE [LARGE SCALE GENOMIC DNA]</scope>
</reference>
<keyword evidence="2" id="KW-0677">Repeat</keyword>
<proteinExistence type="predicted"/>
<dbReference type="InterPro" id="IPR001781">
    <property type="entry name" value="Znf_LIM"/>
</dbReference>
<keyword evidence="1 5" id="KW-0479">Metal-binding</keyword>
<feature type="region of interest" description="Disordered" evidence="6">
    <location>
        <begin position="287"/>
        <end position="325"/>
    </location>
</feature>
<accession>A0A1L0FPH1</accession>
<protein>
    <recommendedName>
        <fullName evidence="7">LIM zinc-binding domain-containing protein</fullName>
    </recommendedName>
</protein>
<dbReference type="CDD" id="cd08368">
    <property type="entry name" value="LIM"/>
    <property type="match status" value="1"/>
</dbReference>
<dbReference type="OrthoDB" id="3973107at2759"/>
<dbReference type="SUPFAM" id="SSF57716">
    <property type="entry name" value="Glucocorticoid receptor-like (DNA-binding domain)"/>
    <property type="match status" value="1"/>
</dbReference>
<dbReference type="VEuPathDB" id="FungiDB:HGUI_03671"/>
<gene>
    <name evidence="8" type="ORF">HGUI_03671</name>
</gene>